<evidence type="ECO:0000256" key="5">
    <source>
        <dbReference type="ARBA" id="ARBA00022723"/>
    </source>
</evidence>
<feature type="binding site" evidence="10">
    <location>
        <position position="175"/>
    </location>
    <ligand>
        <name>Zn(2+)</name>
        <dbReference type="ChEBI" id="CHEBI:29105"/>
    </ligand>
</feature>
<dbReference type="InterPro" id="IPR001347">
    <property type="entry name" value="SIS_dom"/>
</dbReference>
<feature type="binding site" evidence="10">
    <location>
        <position position="167"/>
    </location>
    <ligand>
        <name>Zn(2+)</name>
        <dbReference type="ChEBI" id="CHEBI:29105"/>
    </ligand>
</feature>
<comment type="catalytic activity">
    <reaction evidence="1 10">
        <text>2 D-sedoheptulose 7-phosphate = D-glycero-alpha-D-manno-heptose 7-phosphate + D-glycero-beta-D-manno-heptose 7-phosphate</text>
        <dbReference type="Rhea" id="RHEA:27489"/>
        <dbReference type="ChEBI" id="CHEBI:57483"/>
        <dbReference type="ChEBI" id="CHEBI:60203"/>
        <dbReference type="ChEBI" id="CHEBI:60204"/>
        <dbReference type="EC" id="5.3.1.28"/>
    </reaction>
</comment>
<feature type="binding site" evidence="10">
    <location>
        <position position="60"/>
    </location>
    <ligand>
        <name>substrate</name>
    </ligand>
</feature>
<sequence>MYNIDKDFETISENFQKIKKLTPVIEKVSKACVEAMKNGAKVMFCGNGGSAADSQHLAAELVGRYKMNRPALNSIALTTDTSILTAVGNDFGYDTIFERQVEGLGKKGDVLIGLSTSGNSKNVLLAMQKAKSMGITTVAMTGEKGGKMKEQADFAINVPSDTTNHIQEMHIAVGHIICGIIEKELAPKVKALFLDRDGTINEDYGYTYETDKLDFIDGIFDVCLEAQSRGYKIFVITNQSGVERGYYSLEQMNAFNSHMKNEFAKKGIEITDFYCCPYLEHEDRKPLPGMFLKAKDRYNIDMAASLAVGDKERDVEAALSAGVGKCYLYTHEDDAVTKGIAVKKLTDIKF</sequence>
<feature type="binding site" evidence="10">
    <location>
        <begin position="115"/>
        <end position="117"/>
    </location>
    <ligand>
        <name>substrate</name>
    </ligand>
</feature>
<dbReference type="GO" id="GO:0005975">
    <property type="term" value="P:carbohydrate metabolic process"/>
    <property type="evidence" value="ECO:0007669"/>
    <property type="project" value="UniProtKB-UniRule"/>
</dbReference>
<dbReference type="GO" id="GO:0008968">
    <property type="term" value="F:D-sedoheptulose 7-phosphate isomerase activity"/>
    <property type="evidence" value="ECO:0007669"/>
    <property type="project" value="UniProtKB-UniRule"/>
</dbReference>
<dbReference type="CDD" id="cd05006">
    <property type="entry name" value="SIS_GmhA"/>
    <property type="match status" value="1"/>
</dbReference>
<comment type="cofactor">
    <cofactor evidence="10">
        <name>Zn(2+)</name>
        <dbReference type="ChEBI" id="CHEBI:29105"/>
    </cofactor>
    <text evidence="10">Binds 1 zinc ion per subunit.</text>
</comment>
<comment type="subcellular location">
    <subcellularLocation>
        <location evidence="2 10">Cytoplasm</location>
    </subcellularLocation>
</comment>
<comment type="pathway">
    <text evidence="10">Carbohydrate biosynthesis; D-glycero-D-manno-heptose 7-phosphate biosynthesis; D-glycero-alpha-D-manno-heptose 7-phosphate and D-glycero-beta-D-manno-heptose 7-phosphate from sedoheptulose 7-phosphate: step 1/1.</text>
</comment>
<comment type="caution">
    <text evidence="12">The sequence shown here is derived from an EMBL/GenBank/DDBJ whole genome shotgun (WGS) entry which is preliminary data.</text>
</comment>
<dbReference type="Gene3D" id="3.40.50.10490">
    <property type="entry name" value="Glucose-6-phosphate isomerase like protein, domain 1"/>
    <property type="match status" value="1"/>
</dbReference>
<dbReference type="AlphaFoldDB" id="A0A9D1MZJ7"/>
<keyword evidence="6" id="KW-0378">Hydrolase</keyword>
<dbReference type="Pfam" id="PF13580">
    <property type="entry name" value="SIS_2"/>
    <property type="match status" value="1"/>
</dbReference>
<dbReference type="PANTHER" id="PTHR30390:SF6">
    <property type="entry name" value="DNAA INITIATOR-ASSOCIATING PROTEIN DIAA"/>
    <property type="match status" value="1"/>
</dbReference>
<feature type="binding site" evidence="10">
    <location>
        <position position="56"/>
    </location>
    <ligand>
        <name>Zn(2+)</name>
        <dbReference type="ChEBI" id="CHEBI:29105"/>
    </ligand>
</feature>
<keyword evidence="7 10" id="KW-0862">Zinc</keyword>
<dbReference type="NCBIfam" id="TIGR01656">
    <property type="entry name" value="Histidinol-ppas"/>
    <property type="match status" value="1"/>
</dbReference>
<evidence type="ECO:0000256" key="7">
    <source>
        <dbReference type="ARBA" id="ARBA00022833"/>
    </source>
</evidence>
<comment type="similarity">
    <text evidence="3 10">Belongs to the SIS family. GmhA subfamily.</text>
</comment>
<dbReference type="GO" id="GO:0005737">
    <property type="term" value="C:cytoplasm"/>
    <property type="evidence" value="ECO:0007669"/>
    <property type="project" value="UniProtKB-SubCell"/>
</dbReference>
<feature type="binding site" evidence="10">
    <location>
        <position position="167"/>
    </location>
    <ligand>
        <name>substrate</name>
    </ligand>
</feature>
<evidence type="ECO:0000259" key="11">
    <source>
        <dbReference type="PROSITE" id="PS51464"/>
    </source>
</evidence>
<dbReference type="PROSITE" id="PS51464">
    <property type="entry name" value="SIS"/>
    <property type="match status" value="1"/>
</dbReference>
<dbReference type="InterPro" id="IPR035461">
    <property type="entry name" value="GmhA/DiaA"/>
</dbReference>
<dbReference type="InterPro" id="IPR004515">
    <property type="entry name" value="Phosphoheptose_Isoase"/>
</dbReference>
<feature type="binding site" evidence="10">
    <location>
        <begin position="47"/>
        <end position="49"/>
    </location>
    <ligand>
        <name>substrate</name>
    </ligand>
</feature>
<dbReference type="InterPro" id="IPR046348">
    <property type="entry name" value="SIS_dom_sf"/>
</dbReference>
<reference evidence="12" key="2">
    <citation type="journal article" date="2021" name="PeerJ">
        <title>Extensive microbial diversity within the chicken gut microbiome revealed by metagenomics and culture.</title>
        <authorList>
            <person name="Gilroy R."/>
            <person name="Ravi A."/>
            <person name="Getino M."/>
            <person name="Pursley I."/>
            <person name="Horton D.L."/>
            <person name="Alikhan N.F."/>
            <person name="Baker D."/>
            <person name="Gharbi K."/>
            <person name="Hall N."/>
            <person name="Watson M."/>
            <person name="Adriaenssens E.M."/>
            <person name="Foster-Nyarko E."/>
            <person name="Jarju S."/>
            <person name="Secka A."/>
            <person name="Antonio M."/>
            <person name="Oren A."/>
            <person name="Chaudhuri R.R."/>
            <person name="La Ragione R."/>
            <person name="Hildebrand F."/>
            <person name="Pallen M.J."/>
        </authorList>
    </citation>
    <scope>NUCLEOTIDE SEQUENCE</scope>
    <source>
        <strain evidence="12">CHK154-7741</strain>
    </source>
</reference>
<dbReference type="NCBIfam" id="TIGR00441">
    <property type="entry name" value="gmhA"/>
    <property type="match status" value="1"/>
</dbReference>
<accession>A0A9D1MZJ7</accession>
<keyword evidence="5 10" id="KW-0479">Metal-binding</keyword>
<evidence type="ECO:0000256" key="4">
    <source>
        <dbReference type="ARBA" id="ARBA00022490"/>
    </source>
</evidence>
<dbReference type="CDD" id="cd07503">
    <property type="entry name" value="HAD_HisB-N"/>
    <property type="match status" value="1"/>
</dbReference>
<proteinExistence type="inferred from homology"/>
<dbReference type="InterPro" id="IPR023214">
    <property type="entry name" value="HAD_sf"/>
</dbReference>
<dbReference type="Proteomes" id="UP000886748">
    <property type="component" value="Unassembled WGS sequence"/>
</dbReference>
<dbReference type="SUPFAM" id="SSF56784">
    <property type="entry name" value="HAD-like"/>
    <property type="match status" value="1"/>
</dbReference>
<evidence type="ECO:0000313" key="12">
    <source>
        <dbReference type="EMBL" id="HIU92357.1"/>
    </source>
</evidence>
<dbReference type="GO" id="GO:0016791">
    <property type="term" value="F:phosphatase activity"/>
    <property type="evidence" value="ECO:0007669"/>
    <property type="project" value="InterPro"/>
</dbReference>
<dbReference type="InterPro" id="IPR050099">
    <property type="entry name" value="SIS_GmhA/DiaA_subfam"/>
</dbReference>
<dbReference type="SUPFAM" id="SSF53697">
    <property type="entry name" value="SIS domain"/>
    <property type="match status" value="1"/>
</dbReference>
<keyword evidence="4 10" id="KW-0963">Cytoplasm</keyword>
<protein>
    <recommendedName>
        <fullName evidence="10">Phosphoheptose isomerase</fullName>
        <ecNumber evidence="10">5.3.1.28</ecNumber>
    </recommendedName>
    <alternativeName>
        <fullName evidence="10">Sedoheptulose 7-phosphate isomerase</fullName>
    </alternativeName>
</protein>
<evidence type="ECO:0000256" key="10">
    <source>
        <dbReference type="HAMAP-Rule" id="MF_00067"/>
    </source>
</evidence>
<dbReference type="InterPro" id="IPR006549">
    <property type="entry name" value="HAD-SF_hydro_IIIA"/>
</dbReference>
<evidence type="ECO:0000256" key="1">
    <source>
        <dbReference type="ARBA" id="ARBA00000348"/>
    </source>
</evidence>
<dbReference type="NCBIfam" id="TIGR01662">
    <property type="entry name" value="HAD-SF-IIIA"/>
    <property type="match status" value="1"/>
</dbReference>
<dbReference type="HAMAP" id="MF_00067">
    <property type="entry name" value="GmhA"/>
    <property type="match status" value="1"/>
</dbReference>
<name>A0A9D1MZJ7_9CLOT</name>
<feature type="binding site" evidence="10">
    <location>
        <begin position="89"/>
        <end position="90"/>
    </location>
    <ligand>
        <name>substrate</name>
    </ligand>
</feature>
<gene>
    <name evidence="10 12" type="primary">gmhA</name>
    <name evidence="12" type="ORF">IAD26_04390</name>
</gene>
<dbReference type="EC" id="5.3.1.28" evidence="10"/>
<keyword evidence="8 10" id="KW-0413">Isomerase</keyword>
<dbReference type="GO" id="GO:0008270">
    <property type="term" value="F:zinc ion binding"/>
    <property type="evidence" value="ECO:0007669"/>
    <property type="project" value="UniProtKB-UniRule"/>
</dbReference>
<comment type="function">
    <text evidence="10">Catalyzes the isomerization of sedoheptulose 7-phosphate in D-glycero-D-manno-heptose 7-phosphate.</text>
</comment>
<evidence type="ECO:0000313" key="13">
    <source>
        <dbReference type="Proteomes" id="UP000886748"/>
    </source>
</evidence>
<dbReference type="PANTHER" id="PTHR30390">
    <property type="entry name" value="SEDOHEPTULOSE 7-PHOSPHATE ISOMERASE / DNAA INITIATOR-ASSOCIATING FACTOR FOR REPLICATION INITIATION"/>
    <property type="match status" value="1"/>
</dbReference>
<evidence type="ECO:0000256" key="2">
    <source>
        <dbReference type="ARBA" id="ARBA00004496"/>
    </source>
</evidence>
<reference evidence="12" key="1">
    <citation type="submission" date="2020-10" db="EMBL/GenBank/DDBJ databases">
        <authorList>
            <person name="Gilroy R."/>
        </authorList>
    </citation>
    <scope>NUCLEOTIDE SEQUENCE</scope>
    <source>
        <strain evidence="12">CHK154-7741</strain>
    </source>
</reference>
<evidence type="ECO:0000256" key="8">
    <source>
        <dbReference type="ARBA" id="ARBA00023235"/>
    </source>
</evidence>
<comment type="miscellaneous">
    <text evidence="10">The reaction produces a racemic mixture of D-glycero-alpha-D-manno-heptose 7-phosphate and D-glycero-beta-D-manno-heptose 7-phosphate.</text>
</comment>
<dbReference type="GO" id="GO:1901135">
    <property type="term" value="P:carbohydrate derivative metabolic process"/>
    <property type="evidence" value="ECO:0007669"/>
    <property type="project" value="InterPro"/>
</dbReference>
<keyword evidence="9 10" id="KW-0119">Carbohydrate metabolism</keyword>
<evidence type="ECO:0000256" key="3">
    <source>
        <dbReference type="ARBA" id="ARBA00009894"/>
    </source>
</evidence>
<evidence type="ECO:0000256" key="9">
    <source>
        <dbReference type="ARBA" id="ARBA00023277"/>
    </source>
</evidence>
<dbReference type="Gene3D" id="3.40.50.1000">
    <property type="entry name" value="HAD superfamily/HAD-like"/>
    <property type="match status" value="1"/>
</dbReference>
<dbReference type="Pfam" id="PF00702">
    <property type="entry name" value="Hydrolase"/>
    <property type="match status" value="1"/>
</dbReference>
<organism evidence="12 13">
    <name type="scientific">Candidatus Limenecus avicola</name>
    <dbReference type="NCBI Taxonomy" id="2840847"/>
    <lineage>
        <taxon>Bacteria</taxon>
        <taxon>Bacillati</taxon>
        <taxon>Bacillota</taxon>
        <taxon>Clostridia</taxon>
        <taxon>Eubacteriales</taxon>
        <taxon>Clostridiaceae</taxon>
        <taxon>Clostridiaceae incertae sedis</taxon>
        <taxon>Candidatus Limenecus</taxon>
    </lineage>
</organism>
<evidence type="ECO:0000256" key="6">
    <source>
        <dbReference type="ARBA" id="ARBA00022801"/>
    </source>
</evidence>
<dbReference type="InterPro" id="IPR036412">
    <property type="entry name" value="HAD-like_sf"/>
</dbReference>
<feature type="binding site" evidence="10">
    <location>
        <position position="120"/>
    </location>
    <ligand>
        <name>substrate</name>
    </ligand>
</feature>
<feature type="domain" description="SIS" evidence="11">
    <location>
        <begin position="32"/>
        <end position="191"/>
    </location>
</feature>
<feature type="binding site" evidence="10">
    <location>
        <position position="60"/>
    </location>
    <ligand>
        <name>Zn(2+)</name>
        <dbReference type="ChEBI" id="CHEBI:29105"/>
    </ligand>
</feature>
<dbReference type="GO" id="GO:0097367">
    <property type="term" value="F:carbohydrate derivative binding"/>
    <property type="evidence" value="ECO:0007669"/>
    <property type="project" value="InterPro"/>
</dbReference>
<dbReference type="EMBL" id="DVOD01000031">
    <property type="protein sequence ID" value="HIU92357.1"/>
    <property type="molecule type" value="Genomic_DNA"/>
</dbReference>
<dbReference type="InterPro" id="IPR006543">
    <property type="entry name" value="Histidinol-phos"/>
</dbReference>